<dbReference type="GO" id="GO:0102530">
    <property type="term" value="F:aclacinomycin T methylesterase activity"/>
    <property type="evidence" value="ECO:0007669"/>
    <property type="project" value="UniProtKB-EC"/>
</dbReference>
<dbReference type="InterPro" id="IPR050471">
    <property type="entry name" value="AB_hydrolase"/>
</dbReference>
<dbReference type="SUPFAM" id="SSF53474">
    <property type="entry name" value="alpha/beta-Hydrolases"/>
    <property type="match status" value="1"/>
</dbReference>
<gene>
    <name evidence="2" type="primary">rdmC_3</name>
    <name evidence="2" type="ORF">DSM112329_02458</name>
</gene>
<dbReference type="EMBL" id="CP114014">
    <property type="protein sequence ID" value="XAY05600.1"/>
    <property type="molecule type" value="Genomic_DNA"/>
</dbReference>
<dbReference type="RefSeq" id="WP_354702104.1">
    <property type="nucleotide sequence ID" value="NZ_CP114014.1"/>
</dbReference>
<organism evidence="2">
    <name type="scientific">Paraconexibacter sp. AEG42_29</name>
    <dbReference type="NCBI Taxonomy" id="2997339"/>
    <lineage>
        <taxon>Bacteria</taxon>
        <taxon>Bacillati</taxon>
        <taxon>Actinomycetota</taxon>
        <taxon>Thermoleophilia</taxon>
        <taxon>Solirubrobacterales</taxon>
        <taxon>Paraconexibacteraceae</taxon>
        <taxon>Paraconexibacter</taxon>
    </lineage>
</organism>
<dbReference type="Gene3D" id="3.40.50.1820">
    <property type="entry name" value="alpha/beta hydrolase"/>
    <property type="match status" value="1"/>
</dbReference>
<dbReference type="PRINTS" id="PR00111">
    <property type="entry name" value="ABHYDROLASE"/>
</dbReference>
<dbReference type="InterPro" id="IPR029058">
    <property type="entry name" value="AB_hydrolase_fold"/>
</dbReference>
<proteinExistence type="predicted"/>
<sequence>MDLHFTRGGTGEPLLLIQGMSGTHKSWGDEFLTALAPDFDVVAYDHRGIGLSPAVDEGFSIVDLADDAAALLDRLGWESAHVLGISMGGMVAQELALRHGSRIRSLTLGCTYCGGPQSVMTGPETMQKLGAAMTSGDRELAFRAGYECNVSAGYRADPAHFEAFRQMALAAPAKVATIMLQMQAIAGHDTSARLPGVDRPTLVLHGTEDLMLPAANGELIASLIPGARLELWDGVGHMFWWEQPERSAAALKAHALG</sequence>
<evidence type="ECO:0000259" key="1">
    <source>
        <dbReference type="Pfam" id="PF00561"/>
    </source>
</evidence>
<name>A0AAU7AVF9_9ACTN</name>
<dbReference type="KEGG" id="parq:DSM112329_02458"/>
<dbReference type="Pfam" id="PF00561">
    <property type="entry name" value="Abhydrolase_1"/>
    <property type="match status" value="1"/>
</dbReference>
<dbReference type="PANTHER" id="PTHR43433:SF5">
    <property type="entry name" value="AB HYDROLASE-1 DOMAIN-CONTAINING PROTEIN"/>
    <property type="match status" value="1"/>
</dbReference>
<dbReference type="AlphaFoldDB" id="A0AAU7AVF9"/>
<protein>
    <submittedName>
        <fullName evidence="2">Aclacinomycin methylesterase RdmC</fullName>
        <ecNumber evidence="2">3.1.1.95</ecNumber>
    </submittedName>
</protein>
<dbReference type="EC" id="3.1.1.95" evidence="2"/>
<reference evidence="2" key="1">
    <citation type="submission" date="2022-12" db="EMBL/GenBank/DDBJ databases">
        <title>Paraconexibacter alkalitolerans sp. nov. and Baekduia alba sp. nov., isolated from soil and emended description of the genera Paraconexibacter (Chun et al., 2020) and Baekduia (An et al., 2020).</title>
        <authorList>
            <person name="Vieira S."/>
            <person name="Huber K.J."/>
            <person name="Geppert A."/>
            <person name="Wolf J."/>
            <person name="Neumann-Schaal M."/>
            <person name="Muesken M."/>
            <person name="Overmann J."/>
        </authorList>
    </citation>
    <scope>NUCLEOTIDE SEQUENCE</scope>
    <source>
        <strain evidence="2">AEG42_29</strain>
    </source>
</reference>
<evidence type="ECO:0000313" key="2">
    <source>
        <dbReference type="EMBL" id="XAY05600.1"/>
    </source>
</evidence>
<feature type="domain" description="AB hydrolase-1" evidence="1">
    <location>
        <begin position="13"/>
        <end position="243"/>
    </location>
</feature>
<accession>A0AAU7AVF9</accession>
<dbReference type="PANTHER" id="PTHR43433">
    <property type="entry name" value="HYDROLASE, ALPHA/BETA FOLD FAMILY PROTEIN"/>
    <property type="match status" value="1"/>
</dbReference>
<dbReference type="InterPro" id="IPR000073">
    <property type="entry name" value="AB_hydrolase_1"/>
</dbReference>
<keyword evidence="2" id="KW-0378">Hydrolase</keyword>